<dbReference type="EMBL" id="OB660829">
    <property type="protein sequence ID" value="CAD7226439.1"/>
    <property type="molecule type" value="Genomic_DNA"/>
</dbReference>
<proteinExistence type="predicted"/>
<reference evidence="1" key="1">
    <citation type="submission" date="2020-11" db="EMBL/GenBank/DDBJ databases">
        <authorList>
            <person name="Tran Van P."/>
        </authorList>
    </citation>
    <scope>NUCLEOTIDE SEQUENCE</scope>
</reference>
<protein>
    <submittedName>
        <fullName evidence="1">Uncharacterized protein</fullName>
    </submittedName>
</protein>
<dbReference type="AlphaFoldDB" id="A0A7R8ZJQ6"/>
<sequence length="261" mass="29670">MDGEGFIDLLNQLADEPTDSFSFEDRSWPPVTPWQWYKYLPLRIDYPWFMWQNGIQRDNNWLLEVQNSGRAYFIASEETHCPNDLKVLHGTKRFTVTETLLASICKVVRKASVSRGYAPGFPMDLTVALLVAVGTHKGTFENHSVGAMIPMRSICGDEDSLLQQAKASINEILRKTQFVQTMYVDIQDSFNSWPKSVATFVTKKMSENARIVLSIMITCATLKGKLQLAMTMDHAVMSRHEGVSLLRAIDDELLSYCKSRF</sequence>
<evidence type="ECO:0000313" key="1">
    <source>
        <dbReference type="EMBL" id="CAD7226439.1"/>
    </source>
</evidence>
<name>A0A7R8ZJQ6_9CRUS</name>
<organism evidence="1">
    <name type="scientific">Cyprideis torosa</name>
    <dbReference type="NCBI Taxonomy" id="163714"/>
    <lineage>
        <taxon>Eukaryota</taxon>
        <taxon>Metazoa</taxon>
        <taxon>Ecdysozoa</taxon>
        <taxon>Arthropoda</taxon>
        <taxon>Crustacea</taxon>
        <taxon>Oligostraca</taxon>
        <taxon>Ostracoda</taxon>
        <taxon>Podocopa</taxon>
        <taxon>Podocopida</taxon>
        <taxon>Cytherocopina</taxon>
        <taxon>Cytheroidea</taxon>
        <taxon>Cytherideidae</taxon>
        <taxon>Cyprideis</taxon>
    </lineage>
</organism>
<accession>A0A7R8ZJQ6</accession>
<gene>
    <name evidence="1" type="ORF">CTOB1V02_LOCUS4357</name>
</gene>